<reference evidence="7" key="1">
    <citation type="submission" date="2020-08" db="EMBL/GenBank/DDBJ databases">
        <title>Genome public.</title>
        <authorList>
            <person name="Liu C."/>
            <person name="Sun Q."/>
        </authorList>
    </citation>
    <scope>NUCLEOTIDE SEQUENCE</scope>
    <source>
        <strain evidence="7">BX1005</strain>
    </source>
</reference>
<dbReference type="RefSeq" id="WP_186866107.1">
    <property type="nucleotide sequence ID" value="NZ_JACOPH010000001.1"/>
</dbReference>
<dbReference type="GO" id="GO:0004252">
    <property type="term" value="F:serine-type endopeptidase activity"/>
    <property type="evidence" value="ECO:0007669"/>
    <property type="project" value="UniProtKB-UniRule"/>
</dbReference>
<gene>
    <name evidence="7" type="ORF">H8S17_02655</name>
</gene>
<dbReference type="InterPro" id="IPR023827">
    <property type="entry name" value="Peptidase_S8_Asp-AS"/>
</dbReference>
<feature type="active site" description="Charge relay system" evidence="5">
    <location>
        <position position="168"/>
    </location>
</feature>
<dbReference type="InterPro" id="IPR034045">
    <property type="entry name" value="Pep_S8_CspA-like"/>
</dbReference>
<evidence type="ECO:0000313" key="7">
    <source>
        <dbReference type="EMBL" id="MBC5713122.1"/>
    </source>
</evidence>
<dbReference type="PANTHER" id="PTHR43806">
    <property type="entry name" value="PEPTIDASE S8"/>
    <property type="match status" value="1"/>
</dbReference>
<evidence type="ECO:0000259" key="6">
    <source>
        <dbReference type="Pfam" id="PF00082"/>
    </source>
</evidence>
<evidence type="ECO:0000256" key="4">
    <source>
        <dbReference type="ARBA" id="ARBA00022825"/>
    </source>
</evidence>
<proteinExistence type="inferred from homology"/>
<dbReference type="PRINTS" id="PR00723">
    <property type="entry name" value="SUBTILISIN"/>
</dbReference>
<evidence type="ECO:0000256" key="3">
    <source>
        <dbReference type="ARBA" id="ARBA00022801"/>
    </source>
</evidence>
<dbReference type="Gene3D" id="2.60.120.1290">
    <property type="match status" value="1"/>
</dbReference>
<dbReference type="InterPro" id="IPR000209">
    <property type="entry name" value="Peptidase_S8/S53_dom"/>
</dbReference>
<dbReference type="CDD" id="cd07478">
    <property type="entry name" value="Peptidases_S8_CspA-like"/>
    <property type="match status" value="1"/>
</dbReference>
<dbReference type="AlphaFoldDB" id="A0A923RS07"/>
<dbReference type="Proteomes" id="UP000606720">
    <property type="component" value="Unassembled WGS sequence"/>
</dbReference>
<feature type="domain" description="Peptidase S8/S53" evidence="6">
    <location>
        <begin position="91"/>
        <end position="285"/>
    </location>
</feature>
<dbReference type="Gene3D" id="3.40.50.200">
    <property type="entry name" value="Peptidase S8/S53 domain"/>
    <property type="match status" value="1"/>
</dbReference>
<organism evidence="7 8">
    <name type="scientific">Roseburia zhanii</name>
    <dbReference type="NCBI Taxonomy" id="2763064"/>
    <lineage>
        <taxon>Bacteria</taxon>
        <taxon>Bacillati</taxon>
        <taxon>Bacillota</taxon>
        <taxon>Clostridia</taxon>
        <taxon>Lachnospirales</taxon>
        <taxon>Lachnospiraceae</taxon>
        <taxon>Roseburia</taxon>
    </lineage>
</organism>
<comment type="similarity">
    <text evidence="1 5">Belongs to the peptidase S8 family.</text>
</comment>
<dbReference type="InterPro" id="IPR015500">
    <property type="entry name" value="Peptidase_S8_subtilisin-rel"/>
</dbReference>
<dbReference type="InterPro" id="IPR050131">
    <property type="entry name" value="Peptidase_S8_subtilisin-like"/>
</dbReference>
<evidence type="ECO:0000256" key="2">
    <source>
        <dbReference type="ARBA" id="ARBA00022670"/>
    </source>
</evidence>
<dbReference type="EMBL" id="JACOPH010000001">
    <property type="protein sequence ID" value="MBC5713122.1"/>
    <property type="molecule type" value="Genomic_DNA"/>
</dbReference>
<dbReference type="SUPFAM" id="SSF52743">
    <property type="entry name" value="Subtilisin-like"/>
    <property type="match status" value="1"/>
</dbReference>
<protein>
    <submittedName>
        <fullName evidence="7">S8 family peptidase</fullName>
    </submittedName>
</protein>
<dbReference type="GO" id="GO:0006508">
    <property type="term" value="P:proteolysis"/>
    <property type="evidence" value="ECO:0007669"/>
    <property type="project" value="UniProtKB-KW"/>
</dbReference>
<dbReference type="PIRSF" id="PIRSF037894">
    <property type="entry name" value="Subtilisin_rel_CspABC"/>
    <property type="match status" value="1"/>
</dbReference>
<keyword evidence="2 5" id="KW-0645">Protease</keyword>
<dbReference type="Pfam" id="PF00082">
    <property type="entry name" value="Peptidase_S8"/>
    <property type="match status" value="2"/>
</dbReference>
<keyword evidence="8" id="KW-1185">Reference proteome</keyword>
<name>A0A923RS07_9FIRM</name>
<feature type="domain" description="Peptidase S8/S53" evidence="6">
    <location>
        <begin position="421"/>
        <end position="545"/>
    </location>
</feature>
<evidence type="ECO:0000313" key="8">
    <source>
        <dbReference type="Proteomes" id="UP000606720"/>
    </source>
</evidence>
<keyword evidence="3 5" id="KW-0378">Hydrolase</keyword>
<sequence>MDCRNAVYSNDYYDIMLSSLDTILGSESICKQEIADRYMVYYLNQQEVPPLSIGKYNYVNIPKCFTILDQFALEISGITRVQTQRNLELGGNGIMIGFLDTGIAYENQAFRNTDGSSRIVAIWDQSENTARNPDGFIYGTEYTKAEIDDALMQEDPRAYVPVQDENGHGTKLAAIAAGSEDIENDFIGAAPYADIAVVKLKPAKEYLRDFFFIRKGAVAFQENDIFAAIDYLNRLAEKRGQPLVLCIAIGSNQGNHGSGGRMATYLDEICERYRRAVCIAVGNEANARHHFYGGVSEGTTERVEINVTEDMQGFTVELWGRSSEIFSVSIISPTGEILPRVPVFTGQQQRHRFLLENTTVLIDYQLGDVRSREQLIHITFMSPIMGIWTIEVFPNRILDGNFNMYLPISGFLEREVYFVRSNPDSTLTVPSGARYPMAVGGYDALTNGVYIESGRGYSVDGIVKPDYVAPAVNVYTPGRLGNYGRMTGTSAAAAISAGACALLMEWNIDTLDNRTVNSIELRNQLINGTRRMANQLYPNREEGYGRLDVYQAILNMRNL</sequence>
<evidence type="ECO:0000256" key="1">
    <source>
        <dbReference type="ARBA" id="ARBA00011073"/>
    </source>
</evidence>
<comment type="caution">
    <text evidence="7">The sequence shown here is derived from an EMBL/GenBank/DDBJ whole genome shotgun (WGS) entry which is preliminary data.</text>
</comment>
<dbReference type="InterPro" id="IPR017310">
    <property type="entry name" value="Pept_S8A_subtilisin_clostridia"/>
</dbReference>
<dbReference type="PROSITE" id="PS00136">
    <property type="entry name" value="SUBTILASE_ASP"/>
    <property type="match status" value="1"/>
</dbReference>
<dbReference type="InterPro" id="IPR036852">
    <property type="entry name" value="Peptidase_S8/S53_dom_sf"/>
</dbReference>
<feature type="active site" description="Charge relay system" evidence="5">
    <location>
        <position position="490"/>
    </location>
</feature>
<dbReference type="PROSITE" id="PS51892">
    <property type="entry name" value="SUBTILASE"/>
    <property type="match status" value="1"/>
</dbReference>
<accession>A0A923RS07</accession>
<feature type="active site" description="Charge relay system" evidence="5">
    <location>
        <position position="100"/>
    </location>
</feature>
<keyword evidence="4 5" id="KW-0720">Serine protease</keyword>
<dbReference type="PANTHER" id="PTHR43806:SF11">
    <property type="entry name" value="CEREVISIN-RELATED"/>
    <property type="match status" value="1"/>
</dbReference>
<evidence type="ECO:0000256" key="5">
    <source>
        <dbReference type="PROSITE-ProRule" id="PRU01240"/>
    </source>
</evidence>